<organism evidence="1">
    <name type="scientific">marine sediment metagenome</name>
    <dbReference type="NCBI Taxonomy" id="412755"/>
    <lineage>
        <taxon>unclassified sequences</taxon>
        <taxon>metagenomes</taxon>
        <taxon>ecological metagenomes</taxon>
    </lineage>
</organism>
<comment type="caution">
    <text evidence="1">The sequence shown here is derived from an EMBL/GenBank/DDBJ whole genome shotgun (WGS) entry which is preliminary data.</text>
</comment>
<name>X0XXP3_9ZZZZ</name>
<dbReference type="AlphaFoldDB" id="X0XXP3"/>
<reference evidence="1" key="1">
    <citation type="journal article" date="2014" name="Front. Microbiol.">
        <title>High frequency of phylogenetically diverse reductive dehalogenase-homologous genes in deep subseafloor sedimentary metagenomes.</title>
        <authorList>
            <person name="Kawai M."/>
            <person name="Futagami T."/>
            <person name="Toyoda A."/>
            <person name="Takaki Y."/>
            <person name="Nishi S."/>
            <person name="Hori S."/>
            <person name="Arai W."/>
            <person name="Tsubouchi T."/>
            <person name="Morono Y."/>
            <person name="Uchiyama I."/>
            <person name="Ito T."/>
            <person name="Fujiyama A."/>
            <person name="Inagaki F."/>
            <person name="Takami H."/>
        </authorList>
    </citation>
    <scope>NUCLEOTIDE SEQUENCE</scope>
    <source>
        <strain evidence="1">Expedition CK06-06</strain>
    </source>
</reference>
<evidence type="ECO:0008006" key="2">
    <source>
        <dbReference type="Google" id="ProtNLM"/>
    </source>
</evidence>
<protein>
    <recommendedName>
        <fullName evidence="2">DUF2007 domain-containing protein</fullName>
    </recommendedName>
</protein>
<gene>
    <name evidence="1" type="ORF">S01H1_64299</name>
</gene>
<dbReference type="EMBL" id="BARS01042374">
    <property type="protein sequence ID" value="GAG41373.1"/>
    <property type="molecule type" value="Genomic_DNA"/>
</dbReference>
<evidence type="ECO:0000313" key="1">
    <source>
        <dbReference type="EMBL" id="GAG41373.1"/>
    </source>
</evidence>
<sequence>MDKVERIAVLRNEIEAQLLAGELAELDIPHLMKSYYDGAFDGVYQFSKGWGHIEAPSEFRDKILEILAGLRKGSLNIEDNSTEDE</sequence>
<proteinExistence type="predicted"/>
<accession>X0XXP3</accession>